<gene>
    <name evidence="2" type="ORF">KQX54_015389</name>
</gene>
<dbReference type="AlphaFoldDB" id="A0AAV7IM35"/>
<protein>
    <submittedName>
        <fullName evidence="2">Uncharacterized protein</fullName>
    </submittedName>
</protein>
<feature type="region of interest" description="Disordered" evidence="1">
    <location>
        <begin position="227"/>
        <end position="256"/>
    </location>
</feature>
<sequence>MCGGMKIKASDRMKKTLDFQMGTMDWISWGQTVIEERFCTNTGKDFQYSTQEDPSESCARHLPERDLLMCTLQDIYVPDQEAEEMQRRFFHFPSVLQHTIVHICVNLSLLARAARNVMTLTGLLPLAARRKHKGDRGHHPYLDSTRHEAFCALSCVITQRVIAKLDGIIFVTFYQHLCKDSHNKFRNTWCLVPYGFSDSRWDLQRLNMRDLGDICNGNECTPGVPKLTYPDTGEEAPRRPPGQVSLSPPEESEQSRLISPGRCFQASRVVCKRTCFITPVSSDFVSGVSSIRVQLRPGELFQLFQLLQLF</sequence>
<dbReference type="EMBL" id="JAHXZJ010001492">
    <property type="protein sequence ID" value="KAH0552795.1"/>
    <property type="molecule type" value="Genomic_DNA"/>
</dbReference>
<evidence type="ECO:0000256" key="1">
    <source>
        <dbReference type="SAM" id="MobiDB-lite"/>
    </source>
</evidence>
<accession>A0AAV7IM35</accession>
<comment type="caution">
    <text evidence="2">The sequence shown here is derived from an EMBL/GenBank/DDBJ whole genome shotgun (WGS) entry which is preliminary data.</text>
</comment>
<organism evidence="2 3">
    <name type="scientific">Cotesia glomerata</name>
    <name type="common">Lepidopteran parasitic wasp</name>
    <name type="synonym">Apanteles glomeratus</name>
    <dbReference type="NCBI Taxonomy" id="32391"/>
    <lineage>
        <taxon>Eukaryota</taxon>
        <taxon>Metazoa</taxon>
        <taxon>Ecdysozoa</taxon>
        <taxon>Arthropoda</taxon>
        <taxon>Hexapoda</taxon>
        <taxon>Insecta</taxon>
        <taxon>Pterygota</taxon>
        <taxon>Neoptera</taxon>
        <taxon>Endopterygota</taxon>
        <taxon>Hymenoptera</taxon>
        <taxon>Apocrita</taxon>
        <taxon>Ichneumonoidea</taxon>
        <taxon>Braconidae</taxon>
        <taxon>Microgastrinae</taxon>
        <taxon>Cotesia</taxon>
    </lineage>
</organism>
<dbReference type="Proteomes" id="UP000826195">
    <property type="component" value="Unassembled WGS sequence"/>
</dbReference>
<keyword evidence="3" id="KW-1185">Reference proteome</keyword>
<reference evidence="2 3" key="1">
    <citation type="journal article" date="2021" name="J. Hered.">
        <title>A chromosome-level genome assembly of the parasitoid wasp, Cotesia glomerata (Hymenoptera: Braconidae).</title>
        <authorList>
            <person name="Pinto B.J."/>
            <person name="Weis J.J."/>
            <person name="Gamble T."/>
            <person name="Ode P.J."/>
            <person name="Paul R."/>
            <person name="Zaspel J.M."/>
        </authorList>
    </citation>
    <scope>NUCLEOTIDE SEQUENCE [LARGE SCALE GENOMIC DNA]</scope>
    <source>
        <strain evidence="2">CgM1</strain>
    </source>
</reference>
<evidence type="ECO:0000313" key="3">
    <source>
        <dbReference type="Proteomes" id="UP000826195"/>
    </source>
</evidence>
<evidence type="ECO:0000313" key="2">
    <source>
        <dbReference type="EMBL" id="KAH0552795.1"/>
    </source>
</evidence>
<proteinExistence type="predicted"/>
<name>A0AAV7IM35_COTGL</name>